<accession>A0ABR6WN49</accession>
<dbReference type="GO" id="GO:0008168">
    <property type="term" value="F:methyltransferase activity"/>
    <property type="evidence" value="ECO:0007669"/>
    <property type="project" value="UniProtKB-KW"/>
</dbReference>
<keyword evidence="2" id="KW-0808">Transferase</keyword>
<sequence>MGNINATTTSIIGNPDETIIEQLVKSIDTSHTEKIKLHFDDAANRFDNFIQTLIPNYNNMIEILTAIIPFDEHDDFEVIDLGCGTGTISYFINKKFSHAKITCMDISEKMLQIAADKIVADVSCISGDLNTFTFPQKYDVIVSSLALHHLETDQAKFEMYQRIYAGLKENGIFINLDIVLGSNEELQAINMQNWINFMKQNVSEREIVEKWIPSYYADDRPTSLRSHIKFLEEAGFKEVDVIYKAFNYSVFCGRKRI</sequence>
<dbReference type="Proteomes" id="UP000653358">
    <property type="component" value="Unassembled WGS sequence"/>
</dbReference>
<evidence type="ECO:0000256" key="1">
    <source>
        <dbReference type="ARBA" id="ARBA00022603"/>
    </source>
</evidence>
<keyword evidence="1 4" id="KW-0489">Methyltransferase</keyword>
<name>A0ABR6WN49_9FIRM</name>
<reference evidence="4 5" key="1">
    <citation type="journal article" date="2020" name="mSystems">
        <title>Defining Genomic and Predicted Metabolic Features of the Acetobacterium Genus.</title>
        <authorList>
            <person name="Ross D.E."/>
            <person name="Marshall C.W."/>
            <person name="Gulliver D."/>
            <person name="May H.D."/>
            <person name="Norman R.S."/>
        </authorList>
    </citation>
    <scope>NUCLEOTIDE SEQUENCE [LARGE SCALE GENOMIC DNA]</scope>
    <source>
        <strain evidence="4 5">DSM 9173</strain>
    </source>
</reference>
<dbReference type="InterPro" id="IPR029063">
    <property type="entry name" value="SAM-dependent_MTases_sf"/>
</dbReference>
<dbReference type="Gene3D" id="3.40.50.150">
    <property type="entry name" value="Vaccinia Virus protein VP39"/>
    <property type="match status" value="1"/>
</dbReference>
<evidence type="ECO:0000313" key="5">
    <source>
        <dbReference type="Proteomes" id="UP000653358"/>
    </source>
</evidence>
<keyword evidence="5" id="KW-1185">Reference proteome</keyword>
<dbReference type="PANTHER" id="PTHR43861">
    <property type="entry name" value="TRANS-ACONITATE 2-METHYLTRANSFERASE-RELATED"/>
    <property type="match status" value="1"/>
</dbReference>
<dbReference type="Pfam" id="PF13649">
    <property type="entry name" value="Methyltransf_25"/>
    <property type="match status" value="1"/>
</dbReference>
<comment type="caution">
    <text evidence="4">The sequence shown here is derived from an EMBL/GenBank/DDBJ whole genome shotgun (WGS) entry which is preliminary data.</text>
</comment>
<dbReference type="EMBL" id="WJBB01000017">
    <property type="protein sequence ID" value="MBC3797879.1"/>
    <property type="molecule type" value="Genomic_DNA"/>
</dbReference>
<proteinExistence type="predicted"/>
<dbReference type="InterPro" id="IPR041698">
    <property type="entry name" value="Methyltransf_25"/>
</dbReference>
<dbReference type="GO" id="GO:0032259">
    <property type="term" value="P:methylation"/>
    <property type="evidence" value="ECO:0007669"/>
    <property type="project" value="UniProtKB-KW"/>
</dbReference>
<dbReference type="PANTHER" id="PTHR43861:SF1">
    <property type="entry name" value="TRANS-ACONITATE 2-METHYLTRANSFERASE"/>
    <property type="match status" value="1"/>
</dbReference>
<dbReference type="SUPFAM" id="SSF53335">
    <property type="entry name" value="S-adenosyl-L-methionine-dependent methyltransferases"/>
    <property type="match status" value="1"/>
</dbReference>
<dbReference type="RefSeq" id="WP_148606424.1">
    <property type="nucleotide sequence ID" value="NZ_RXYB01000040.1"/>
</dbReference>
<evidence type="ECO:0000259" key="3">
    <source>
        <dbReference type="Pfam" id="PF13649"/>
    </source>
</evidence>
<protein>
    <submittedName>
        <fullName evidence="4">Methyltransferase domain-containing protein</fullName>
    </submittedName>
</protein>
<evidence type="ECO:0000256" key="2">
    <source>
        <dbReference type="ARBA" id="ARBA00022679"/>
    </source>
</evidence>
<evidence type="ECO:0000313" key="4">
    <source>
        <dbReference type="EMBL" id="MBC3797879.1"/>
    </source>
</evidence>
<feature type="domain" description="Methyltransferase" evidence="3">
    <location>
        <begin position="78"/>
        <end position="171"/>
    </location>
</feature>
<organism evidence="4 5">
    <name type="scientific">Acetobacterium tundrae</name>
    <dbReference type="NCBI Taxonomy" id="132932"/>
    <lineage>
        <taxon>Bacteria</taxon>
        <taxon>Bacillati</taxon>
        <taxon>Bacillota</taxon>
        <taxon>Clostridia</taxon>
        <taxon>Eubacteriales</taxon>
        <taxon>Eubacteriaceae</taxon>
        <taxon>Acetobacterium</taxon>
    </lineage>
</organism>
<dbReference type="CDD" id="cd02440">
    <property type="entry name" value="AdoMet_MTases"/>
    <property type="match status" value="1"/>
</dbReference>
<gene>
    <name evidence="4" type="ORF">GH807_12570</name>
</gene>